<evidence type="ECO:0000313" key="2">
    <source>
        <dbReference type="EMBL" id="KKN55529.1"/>
    </source>
</evidence>
<reference evidence="2" key="1">
    <citation type="journal article" date="2015" name="Nature">
        <title>Complex archaea that bridge the gap between prokaryotes and eukaryotes.</title>
        <authorList>
            <person name="Spang A."/>
            <person name="Saw J.H."/>
            <person name="Jorgensen S.L."/>
            <person name="Zaremba-Niedzwiedzka K."/>
            <person name="Martijn J."/>
            <person name="Lind A.E."/>
            <person name="van Eijk R."/>
            <person name="Schleper C."/>
            <person name="Guy L."/>
            <person name="Ettema T.J."/>
        </authorList>
    </citation>
    <scope>NUCLEOTIDE SEQUENCE</scope>
</reference>
<gene>
    <name evidence="2" type="ORF">LCGC14_0581480</name>
</gene>
<proteinExistence type="predicted"/>
<evidence type="ECO:0000259" key="1">
    <source>
        <dbReference type="Pfam" id="PF08759"/>
    </source>
</evidence>
<protein>
    <recommendedName>
        <fullName evidence="1">Glycosyltransferase GT-D fold domain-containing protein</fullName>
    </recommendedName>
</protein>
<accession>A0A0F9RLA0</accession>
<dbReference type="EMBL" id="LAZR01000881">
    <property type="protein sequence ID" value="KKN55529.1"/>
    <property type="molecule type" value="Genomic_DNA"/>
</dbReference>
<name>A0A0F9RLA0_9ZZZZ</name>
<dbReference type="Pfam" id="PF08759">
    <property type="entry name" value="GT-D"/>
    <property type="match status" value="1"/>
</dbReference>
<sequence>MNTQIRKACRFSLRRLSQVVSIFCIGKKNREQCREWFDHKIIALYKNDIQGFIDRYPRVWSEEETIKHLIDNRSSICRFGDGEFKLMVGERHKSFQDVNHTLNNRMAEVLNSNHSNILIAIHPVRDFESLGRIWQKFIIRIGQPVLNMLDEKRTYPSMGVFRNLPKNAKADLVARVRLIKQLWENRKIVLVVGKNSRFTFEQELFNNVQTVDYIYAPPKNAFEEYDNIIQKVRAYNKEEYLILLVLGPTATIMAYDLALEGYQAIDFGQMPGTYKQVKKELFGDASTSLPELSS</sequence>
<organism evidence="2">
    <name type="scientific">marine sediment metagenome</name>
    <dbReference type="NCBI Taxonomy" id="412755"/>
    <lineage>
        <taxon>unclassified sequences</taxon>
        <taxon>metagenomes</taxon>
        <taxon>ecological metagenomes</taxon>
    </lineage>
</organism>
<dbReference type="InterPro" id="IPR014869">
    <property type="entry name" value="GT-D"/>
</dbReference>
<dbReference type="AlphaFoldDB" id="A0A0F9RLA0"/>
<comment type="caution">
    <text evidence="2">The sequence shown here is derived from an EMBL/GenBank/DDBJ whole genome shotgun (WGS) entry which is preliminary data.</text>
</comment>
<feature type="domain" description="Glycosyltransferase GT-D fold" evidence="1">
    <location>
        <begin position="76"/>
        <end position="277"/>
    </location>
</feature>